<comment type="caution">
    <text evidence="4">The sequence shown here is derived from an EMBL/GenBank/DDBJ whole genome shotgun (WGS) entry which is preliminary data.</text>
</comment>
<keyword evidence="2" id="KW-0472">Membrane</keyword>
<reference evidence="4 5" key="1">
    <citation type="journal article" date="2018" name="PLoS ONE">
        <title>The draft genome of Kipferlia bialata reveals reductive genome evolution in fornicate parasites.</title>
        <authorList>
            <person name="Tanifuji G."/>
            <person name="Takabayashi S."/>
            <person name="Kume K."/>
            <person name="Takagi M."/>
            <person name="Nakayama T."/>
            <person name="Kamikawa R."/>
            <person name="Inagaki Y."/>
            <person name="Hashimoto T."/>
        </authorList>
    </citation>
    <scope>NUCLEOTIDE SEQUENCE [LARGE SCALE GENOMIC DNA]</scope>
    <source>
        <strain evidence="4">NY0173</strain>
    </source>
</reference>
<sequence length="551" mass="57920">MNGYPSSSVDGNIVKWPPVYEVPPPEAPDAPDMHFEDERDELKTQLAASEKAIEASQKGIEAARRMAICAIVVAVLVSVGSVTAAVLISLAVRETTDGYVLLTRINTLSDDVEAVSESLTALDGEVDGLSSVSGTLVSDLASVTATVSSHTSSLASVSADVSALGVASTAAESDITTLSASVSALEGDVSTSLTSLEGDVTDLQSGLADAETSLSSTVTSVATLHSDMATVSDTVASQATSLSSLGTSVSSLDTSVTAVQDNVYALAVYSDPNASYSDVYAVLMEGVTVLAPFYIRSTHSTADDALAAVRASYTGVTVWETVEKSIADLRYSGVRYETTVDADYSNSPTLRYKGIPGGHWRANLHTAGQYAMIVLPTPSMVCAVATAGDPWLGDNYVETYAIEYYDPTLDEWVSLVDTKDSFSGNSDQNTVVLHTLSEPVVADRVRITALTWHESISMRFEVAFQMMAGASKARGKASKKGKKKTAKKGPAFGRAKITTVVESPASKRPASPVHNLLDSASPPSKPQSPMDEAERWGRMNALICSLPLSLL</sequence>
<dbReference type="SUPFAM" id="SSF49785">
    <property type="entry name" value="Galactose-binding domain-like"/>
    <property type="match status" value="1"/>
</dbReference>
<organism evidence="4 5">
    <name type="scientific">Kipferlia bialata</name>
    <dbReference type="NCBI Taxonomy" id="797122"/>
    <lineage>
        <taxon>Eukaryota</taxon>
        <taxon>Metamonada</taxon>
        <taxon>Carpediemonas-like organisms</taxon>
        <taxon>Kipferlia</taxon>
    </lineage>
</organism>
<keyword evidence="5" id="KW-1185">Reference proteome</keyword>
<dbReference type="Pfam" id="PF00754">
    <property type="entry name" value="F5_F8_type_C"/>
    <property type="match status" value="1"/>
</dbReference>
<dbReference type="Gene3D" id="2.60.120.260">
    <property type="entry name" value="Galactose-binding domain-like"/>
    <property type="match status" value="1"/>
</dbReference>
<accession>A0A9K3D5B2</accession>
<evidence type="ECO:0000256" key="1">
    <source>
        <dbReference type="SAM" id="MobiDB-lite"/>
    </source>
</evidence>
<evidence type="ECO:0000313" key="4">
    <source>
        <dbReference type="EMBL" id="GIQ88327.1"/>
    </source>
</evidence>
<name>A0A9K3D5B2_9EUKA</name>
<dbReference type="PANTHER" id="PTHR24543">
    <property type="entry name" value="MULTICOPPER OXIDASE-RELATED"/>
    <property type="match status" value="1"/>
</dbReference>
<keyword evidence="2" id="KW-0812">Transmembrane</keyword>
<evidence type="ECO:0000256" key="2">
    <source>
        <dbReference type="SAM" id="Phobius"/>
    </source>
</evidence>
<dbReference type="SUPFAM" id="SSF58100">
    <property type="entry name" value="Bacterial hemolysins"/>
    <property type="match status" value="1"/>
</dbReference>
<gene>
    <name evidence="4" type="ORF">KIPB_010553</name>
</gene>
<evidence type="ECO:0000259" key="3">
    <source>
        <dbReference type="PROSITE" id="PS50022"/>
    </source>
</evidence>
<dbReference type="InterPro" id="IPR008979">
    <property type="entry name" value="Galactose-bd-like_sf"/>
</dbReference>
<protein>
    <recommendedName>
        <fullName evidence="3">F5/8 type C domain-containing protein</fullName>
    </recommendedName>
</protein>
<keyword evidence="2" id="KW-1133">Transmembrane helix</keyword>
<feature type="region of interest" description="Disordered" evidence="1">
    <location>
        <begin position="500"/>
        <end position="533"/>
    </location>
</feature>
<dbReference type="Gene3D" id="1.20.5.340">
    <property type="match status" value="2"/>
</dbReference>
<evidence type="ECO:0000313" key="5">
    <source>
        <dbReference type="Proteomes" id="UP000265618"/>
    </source>
</evidence>
<proteinExistence type="predicted"/>
<dbReference type="OrthoDB" id="6071166at2759"/>
<dbReference type="InterPro" id="IPR000421">
    <property type="entry name" value="FA58C"/>
</dbReference>
<dbReference type="EMBL" id="BDIP01003965">
    <property type="protein sequence ID" value="GIQ88327.1"/>
    <property type="molecule type" value="Genomic_DNA"/>
</dbReference>
<dbReference type="Proteomes" id="UP000265618">
    <property type="component" value="Unassembled WGS sequence"/>
</dbReference>
<dbReference type="AlphaFoldDB" id="A0A9K3D5B2"/>
<dbReference type="PROSITE" id="PS50022">
    <property type="entry name" value="FA58C_3"/>
    <property type="match status" value="1"/>
</dbReference>
<feature type="domain" description="F5/8 type C" evidence="3">
    <location>
        <begin position="360"/>
        <end position="465"/>
    </location>
</feature>
<feature type="transmembrane region" description="Helical" evidence="2">
    <location>
        <begin position="67"/>
        <end position="92"/>
    </location>
</feature>